<feature type="transmembrane region" description="Helical" evidence="6">
    <location>
        <begin position="389"/>
        <end position="412"/>
    </location>
</feature>
<evidence type="ECO:0000256" key="5">
    <source>
        <dbReference type="SAM" id="MobiDB-lite"/>
    </source>
</evidence>
<feature type="region of interest" description="Disordered" evidence="5">
    <location>
        <begin position="1"/>
        <end position="23"/>
    </location>
</feature>
<feature type="transmembrane region" description="Helical" evidence="6">
    <location>
        <begin position="250"/>
        <end position="271"/>
    </location>
</feature>
<dbReference type="SUPFAM" id="SSF103473">
    <property type="entry name" value="MFS general substrate transporter"/>
    <property type="match status" value="1"/>
</dbReference>
<feature type="transmembrane region" description="Helical" evidence="6">
    <location>
        <begin position="105"/>
        <end position="124"/>
    </location>
</feature>
<dbReference type="InterPro" id="IPR011701">
    <property type="entry name" value="MFS"/>
</dbReference>
<dbReference type="RefSeq" id="WP_345562209.1">
    <property type="nucleotide sequence ID" value="NZ_BAABDQ010000005.1"/>
</dbReference>
<evidence type="ECO:0000313" key="8">
    <source>
        <dbReference type="EMBL" id="GAA3548313.1"/>
    </source>
</evidence>
<protein>
    <submittedName>
        <fullName evidence="8">MFS transporter</fullName>
    </submittedName>
</protein>
<feature type="transmembrane region" description="Helical" evidence="6">
    <location>
        <begin position="163"/>
        <end position="186"/>
    </location>
</feature>
<comment type="caution">
    <text evidence="8">The sequence shown here is derived from an EMBL/GenBank/DDBJ whole genome shotgun (WGS) entry which is preliminary data.</text>
</comment>
<evidence type="ECO:0000256" key="6">
    <source>
        <dbReference type="SAM" id="Phobius"/>
    </source>
</evidence>
<dbReference type="PANTHER" id="PTHR42718:SF39">
    <property type="entry name" value="ACTINORHODIN TRANSPORTER-RELATED"/>
    <property type="match status" value="1"/>
</dbReference>
<feature type="transmembrane region" description="Helical" evidence="6">
    <location>
        <begin position="292"/>
        <end position="318"/>
    </location>
</feature>
<feature type="transmembrane region" description="Helical" evidence="6">
    <location>
        <begin position="330"/>
        <end position="351"/>
    </location>
</feature>
<feature type="transmembrane region" description="Helical" evidence="6">
    <location>
        <begin position="225"/>
        <end position="244"/>
    </location>
</feature>
<dbReference type="Gene3D" id="1.20.1250.20">
    <property type="entry name" value="MFS general substrate transporter like domains"/>
    <property type="match status" value="1"/>
</dbReference>
<feature type="transmembrane region" description="Helical" evidence="6">
    <location>
        <begin position="451"/>
        <end position="470"/>
    </location>
</feature>
<comment type="subcellular location">
    <subcellularLocation>
        <location evidence="1">Cell membrane</location>
        <topology evidence="1">Multi-pass membrane protein</topology>
    </subcellularLocation>
</comment>
<evidence type="ECO:0000256" key="1">
    <source>
        <dbReference type="ARBA" id="ARBA00004651"/>
    </source>
</evidence>
<proteinExistence type="predicted"/>
<keyword evidence="4 6" id="KW-0472">Membrane</keyword>
<dbReference type="Proteomes" id="UP001500630">
    <property type="component" value="Unassembled WGS sequence"/>
</dbReference>
<evidence type="ECO:0000256" key="3">
    <source>
        <dbReference type="ARBA" id="ARBA00022989"/>
    </source>
</evidence>
<dbReference type="EMBL" id="BAABDQ010000005">
    <property type="protein sequence ID" value="GAA3548313.1"/>
    <property type="molecule type" value="Genomic_DNA"/>
</dbReference>
<keyword evidence="3 6" id="KW-1133">Transmembrane helix</keyword>
<accession>A0ABP6WCV7</accession>
<gene>
    <name evidence="8" type="ORF">GCM10022419_030760</name>
</gene>
<dbReference type="Pfam" id="PF07690">
    <property type="entry name" value="MFS_1"/>
    <property type="match status" value="1"/>
</dbReference>
<dbReference type="Gene3D" id="1.20.1720.10">
    <property type="entry name" value="Multidrug resistance protein D"/>
    <property type="match status" value="1"/>
</dbReference>
<dbReference type="InterPro" id="IPR036259">
    <property type="entry name" value="MFS_trans_sf"/>
</dbReference>
<reference evidence="9" key="1">
    <citation type="journal article" date="2019" name="Int. J. Syst. Evol. Microbiol.">
        <title>The Global Catalogue of Microorganisms (GCM) 10K type strain sequencing project: providing services to taxonomists for standard genome sequencing and annotation.</title>
        <authorList>
            <consortium name="The Broad Institute Genomics Platform"/>
            <consortium name="The Broad Institute Genome Sequencing Center for Infectious Disease"/>
            <person name="Wu L."/>
            <person name="Ma J."/>
        </authorList>
    </citation>
    <scope>NUCLEOTIDE SEQUENCE [LARGE SCALE GENOMIC DNA]</scope>
    <source>
        <strain evidence="9">JCM 17326</strain>
    </source>
</reference>
<feature type="transmembrane region" description="Helical" evidence="6">
    <location>
        <begin position="74"/>
        <end position="93"/>
    </location>
</feature>
<dbReference type="PROSITE" id="PS50850">
    <property type="entry name" value="MFS"/>
    <property type="match status" value="1"/>
</dbReference>
<evidence type="ECO:0000313" key="9">
    <source>
        <dbReference type="Proteomes" id="UP001500630"/>
    </source>
</evidence>
<feature type="domain" description="Major facilitator superfamily (MFS) profile" evidence="7">
    <location>
        <begin position="39"/>
        <end position="475"/>
    </location>
</feature>
<name>A0ABP6WCV7_9ACTN</name>
<feature type="compositionally biased region" description="Low complexity" evidence="5">
    <location>
        <begin position="11"/>
        <end position="23"/>
    </location>
</feature>
<feature type="transmembrane region" description="Helical" evidence="6">
    <location>
        <begin position="130"/>
        <end position="151"/>
    </location>
</feature>
<keyword evidence="2 6" id="KW-0812">Transmembrane</keyword>
<dbReference type="PANTHER" id="PTHR42718">
    <property type="entry name" value="MAJOR FACILITATOR SUPERFAMILY MULTIDRUG TRANSPORTER MFSC"/>
    <property type="match status" value="1"/>
</dbReference>
<evidence type="ECO:0000259" key="7">
    <source>
        <dbReference type="PROSITE" id="PS50850"/>
    </source>
</evidence>
<feature type="transmembrane region" description="Helical" evidence="6">
    <location>
        <begin position="358"/>
        <end position="377"/>
    </location>
</feature>
<feature type="transmembrane region" description="Helical" evidence="6">
    <location>
        <begin position="192"/>
        <end position="213"/>
    </location>
</feature>
<organism evidence="8 9">
    <name type="scientific">Nonomuraea rosea</name>
    <dbReference type="NCBI Taxonomy" id="638574"/>
    <lineage>
        <taxon>Bacteria</taxon>
        <taxon>Bacillati</taxon>
        <taxon>Actinomycetota</taxon>
        <taxon>Actinomycetes</taxon>
        <taxon>Streptosporangiales</taxon>
        <taxon>Streptosporangiaceae</taxon>
        <taxon>Nonomuraea</taxon>
    </lineage>
</organism>
<dbReference type="InterPro" id="IPR020846">
    <property type="entry name" value="MFS_dom"/>
</dbReference>
<evidence type="ECO:0000256" key="4">
    <source>
        <dbReference type="ARBA" id="ARBA00023136"/>
    </source>
</evidence>
<sequence length="484" mass="49486">MTALDTRPVRTPAEPALTATTPATGTPVEQGLYKWRWPALAVILAGSVMELLDATVTNVAGPTMRAELGGGTSLIQWLGAAYTLAMTAGLLTGGRLGDIVGRKRMFLIGVTGFTIGSLLCALTFSSETIIAARIVQGLFGAAMIPQGMGMMKEMFPPKELQTAFGLFGPVMGLSAVGGPILAGALTSIDWRLIFLINLPIGAGAALAALRFLPASRPVRGVRLDLPGAVLASIGTVLIVFPLVQGGELGWPAWTFGLMAASAVVFVVFAAHERRRAGRGGDPLVAPSLFGKRAFVSGMATGTIYFAAFAGFLLVVGLYTQIGLGYSPLKAALTGVPSSLGMIAGMGVAQVSRKYGRRVLLAGAVVMALGVAGVIVIASPGVSPWQLAPALAVAGLGSGLIMSPYFSIVMAAVEPAETGSASGTLTALQQVGSALGVALLGTVYFGTGSVQVTLWVTGGMIAVTFLAGLLLPRQAREDAAEHPAH</sequence>
<feature type="transmembrane region" description="Helical" evidence="6">
    <location>
        <begin position="424"/>
        <end position="445"/>
    </location>
</feature>
<keyword evidence="9" id="KW-1185">Reference proteome</keyword>
<dbReference type="CDD" id="cd17321">
    <property type="entry name" value="MFS_MMR_MDR_like"/>
    <property type="match status" value="1"/>
</dbReference>
<evidence type="ECO:0000256" key="2">
    <source>
        <dbReference type="ARBA" id="ARBA00022692"/>
    </source>
</evidence>